<reference evidence="3 4" key="1">
    <citation type="submission" date="2022-10" db="EMBL/GenBank/DDBJ databases">
        <title>Janthinobacterium sp. hw3 Genome sequencing.</title>
        <authorList>
            <person name="Park S."/>
        </authorList>
    </citation>
    <scope>NUCLEOTIDE SEQUENCE [LARGE SCALE GENOMIC DNA]</scope>
    <source>
        <strain evidence="4">hw3</strain>
    </source>
</reference>
<evidence type="ECO:0000313" key="3">
    <source>
        <dbReference type="EMBL" id="MDC8758287.1"/>
    </source>
</evidence>
<evidence type="ECO:0000313" key="4">
    <source>
        <dbReference type="Proteomes" id="UP001221208"/>
    </source>
</evidence>
<sequence>MHPPSSAAATRAGRLRRWRALLAAAALAPAGTALCATTAADAVAGLDADSAVLRTVTLAQLGVSAPIVLKARDSRRELYLPVPAGLALSDASIRFHANYVLTEPAATRLVLALDDNAVSARALTQARGDAGAELGVDGAPRPGGVVRLGVQWSSVAPAARCAELNAAGNALHIDPATQLSYRYDSAAIRDLATAWGALPAAPRILTAGKTLAAPSYDSAWRIGVALARSGRRPAVLALPQPGEQIDLDATVVPPGLRAIPAFGALAGGGRHTLQDAAEIGALLALGAAGPLQADVVVADAALRARMLAALDALRAELAGVPGGAAALRQWQERGAAALRPAEAHEVRLARFAGRPLIVLGAAAGARAAGLFDDAWRAAALPQRPGGAGARAADNGAAVLALPVAQLGGYVGSFDVAGRAEWQIGFDLAGFAHGRSATRAVLDVAAAPLANRQTLTAAVLLNDILLGSQRISADGKAQHIAVAIPHYAQLPKNTLRVVFQRPDADSDCADAARGAPLSVLPTSHILFRRKEPADDFTGMMTRFSAHASLILPRRYLGDATASLTRVIYVAEVVGIAPAEATMLVSDEGPASPDGPFLAFDLAPAGAHGPDGAGLLRTAYGQRGRADAAAERVGVLEVTRIGGQPGVLYRSISARAPQFSKPFALTHGDLALLDQNGVVAELDVDGAASARLIAEGLPAWWRGAVWWLVPCALVTLFIGLLVLASHVRRRHARATGAAS</sequence>
<keyword evidence="1" id="KW-0472">Membrane</keyword>
<keyword evidence="1" id="KW-1133">Transmembrane helix</keyword>
<gene>
    <name evidence="3" type="ORF">OIK44_11870</name>
</gene>
<feature type="transmembrane region" description="Helical" evidence="1">
    <location>
        <begin position="702"/>
        <end position="722"/>
    </location>
</feature>
<feature type="signal peptide" evidence="2">
    <location>
        <begin position="1"/>
        <end position="35"/>
    </location>
</feature>
<accession>A0ABT5JZY9</accession>
<dbReference type="Gene3D" id="2.60.120.260">
    <property type="entry name" value="Galactose-binding domain-like"/>
    <property type="match status" value="1"/>
</dbReference>
<evidence type="ECO:0000256" key="1">
    <source>
        <dbReference type="SAM" id="Phobius"/>
    </source>
</evidence>
<name>A0ABT5JZY9_9BURK</name>
<keyword evidence="1" id="KW-0812">Transmembrane</keyword>
<evidence type="ECO:0000256" key="2">
    <source>
        <dbReference type="SAM" id="SignalP"/>
    </source>
</evidence>
<keyword evidence="4" id="KW-1185">Reference proteome</keyword>
<dbReference type="RefSeq" id="WP_273670964.1">
    <property type="nucleotide sequence ID" value="NZ_JAQQXR010000004.1"/>
</dbReference>
<protein>
    <submittedName>
        <fullName evidence="3">Cellulose synthase</fullName>
    </submittedName>
</protein>
<feature type="chain" id="PRO_5046743373" evidence="2">
    <location>
        <begin position="36"/>
        <end position="737"/>
    </location>
</feature>
<proteinExistence type="predicted"/>
<comment type="caution">
    <text evidence="3">The sequence shown here is derived from an EMBL/GenBank/DDBJ whole genome shotgun (WGS) entry which is preliminary data.</text>
</comment>
<organism evidence="3 4">
    <name type="scientific">Janthinobacterium fluminis</name>
    <dbReference type="NCBI Taxonomy" id="2987524"/>
    <lineage>
        <taxon>Bacteria</taxon>
        <taxon>Pseudomonadati</taxon>
        <taxon>Pseudomonadota</taxon>
        <taxon>Betaproteobacteria</taxon>
        <taxon>Burkholderiales</taxon>
        <taxon>Oxalobacteraceae</taxon>
        <taxon>Janthinobacterium</taxon>
    </lineage>
</organism>
<keyword evidence="2" id="KW-0732">Signal</keyword>
<dbReference type="EMBL" id="JAQQXR010000004">
    <property type="protein sequence ID" value="MDC8758287.1"/>
    <property type="molecule type" value="Genomic_DNA"/>
</dbReference>
<dbReference type="Proteomes" id="UP001221208">
    <property type="component" value="Unassembled WGS sequence"/>
</dbReference>